<evidence type="ECO:0000256" key="4">
    <source>
        <dbReference type="ARBA" id="ARBA00004603"/>
    </source>
</evidence>
<dbReference type="GO" id="GO:0099175">
    <property type="term" value="P:regulation of postsynapse organization"/>
    <property type="evidence" value="ECO:0007669"/>
    <property type="project" value="UniProtKB-ARBA"/>
</dbReference>
<evidence type="ECO:0000256" key="11">
    <source>
        <dbReference type="ARBA" id="ARBA00023136"/>
    </source>
</evidence>
<dbReference type="GO" id="GO:0030906">
    <property type="term" value="C:retromer, cargo-selective complex"/>
    <property type="evidence" value="ECO:0007669"/>
    <property type="project" value="InterPro"/>
</dbReference>
<keyword evidence="10 13" id="KW-0653">Protein transport</keyword>
<dbReference type="InterPro" id="IPR042491">
    <property type="entry name" value="Vps35_C"/>
</dbReference>
<evidence type="ECO:0000256" key="1">
    <source>
        <dbReference type="ARBA" id="ARBA00004170"/>
    </source>
</evidence>
<evidence type="ECO:0000256" key="12">
    <source>
        <dbReference type="ARBA" id="ARBA00072998"/>
    </source>
</evidence>
<keyword evidence="11" id="KW-0472">Membrane</keyword>
<evidence type="ECO:0000256" key="8">
    <source>
        <dbReference type="ARBA" id="ARBA00022553"/>
    </source>
</evidence>
<comment type="similarity">
    <text evidence="5 13">Belongs to the VPS35 family.</text>
</comment>
<dbReference type="EMBL" id="OE184717">
    <property type="protein sequence ID" value="CAD7576817.1"/>
    <property type="molecule type" value="Genomic_DNA"/>
</dbReference>
<keyword evidence="8" id="KW-0597">Phosphoprotein</keyword>
<dbReference type="GO" id="GO:0005769">
    <property type="term" value="C:early endosome"/>
    <property type="evidence" value="ECO:0007669"/>
    <property type="project" value="UniProtKB-SubCell"/>
</dbReference>
<keyword evidence="6 13" id="KW-0813">Transport</keyword>
<evidence type="ECO:0000256" key="14">
    <source>
        <dbReference type="SAM" id="Coils"/>
    </source>
</evidence>
<sequence>MPGVYAKKMPMTPQLSPVEEQEKLLDEALSVVKVQAFQMKRCLDKSKLMDGLKHASIMLGELRTSLLSPKSYYELYMGITDELRHLELYLLDEFQKGRKVTDLYELVQYAGNIVPRLYLLITVGLVYIKTNTCLKRDLLKDLVEMCRGVQHPLRGLFLRNYLLQCTRNVLPDAAEAEIEEGGTVRAANIDQLGTTFVGKFERSDLRTHPVSVTQVRDSIDFVLMNFAEMNKLWVRMQHQGHSRDRERREREREELRILVGTNLVRLSQLENVNLDKYKKLVLPGILEQVVSCRDPIAQEYLMECIIQLADALVVLSSTAEDGEIEVRISVFPDEFHLQTLHPFLKSCAELQPGVNVKNIIISLIDRLAVFSQRAEGGTVGAVAGGIPSDVKLFDVFSDQVATIIQSRQDLPPEDVVSLQVSLVNLAHKCYPDRVDYVDKVLLTTVDVFQKLGLSRIEYHSPIARELTRLMKIPVDNYNNLLTVLELQQYGPLMDYFDYHGRKSLAAYLVSNALDSETLIPTPEQVDTVLTMVSTLVQDQSDQPSVEEDPEDFAEEQGLLGRFIHHLKSEVPDQQYLILSAARKHFGAGGNRRIKYTLPPIVFQAYQLAFQYKALKDQDDKWEKKCQTIFHFCHQTITALIKAELAELPLRLFLQGALAVGQIEFDNHETVAYEFMSQAFSLYEDEISDSKAQLAAITLIVATFEQTRCFGEENHEPLRTQCALAASKLLKKPDQCRGVATCSHLFWSGKSLASGGEEMHDGKRVLECLKKGVRIANQCMDPSVQVQLFVELLNHYIYFYEKGNDQVTVQLLNQLISKIREEVPNLEANEETEQINKHFTNTLEHLRNRIESPESEGPSYEGMVL</sequence>
<dbReference type="GO" id="GO:0050793">
    <property type="term" value="P:regulation of developmental process"/>
    <property type="evidence" value="ECO:0007669"/>
    <property type="project" value="UniProtKB-ARBA"/>
</dbReference>
<dbReference type="GO" id="GO:0099639">
    <property type="term" value="P:neurotransmitter receptor transport, endosome to plasma membrane"/>
    <property type="evidence" value="ECO:0007669"/>
    <property type="project" value="UniProtKB-ARBA"/>
</dbReference>
<dbReference type="GO" id="GO:0005770">
    <property type="term" value="C:late endosome"/>
    <property type="evidence" value="ECO:0007669"/>
    <property type="project" value="UniProtKB-SubCell"/>
</dbReference>
<dbReference type="Gene3D" id="1.25.40.660">
    <property type="entry name" value="Vacuolar protein sorting-associated protein 35, helical subcomplex Vps35-C"/>
    <property type="match status" value="1"/>
</dbReference>
<keyword evidence="7" id="KW-0963">Cytoplasm</keyword>
<dbReference type="GO" id="GO:0042176">
    <property type="term" value="P:regulation of protein catabolic process"/>
    <property type="evidence" value="ECO:0007669"/>
    <property type="project" value="UniProtKB-ARBA"/>
</dbReference>
<accession>A0A7R9JE61</accession>
<dbReference type="InterPro" id="IPR005378">
    <property type="entry name" value="Vps35"/>
</dbReference>
<evidence type="ECO:0000256" key="5">
    <source>
        <dbReference type="ARBA" id="ARBA00006536"/>
    </source>
</evidence>
<evidence type="ECO:0000256" key="7">
    <source>
        <dbReference type="ARBA" id="ARBA00022490"/>
    </source>
</evidence>
<dbReference type="GO" id="GO:0031647">
    <property type="term" value="P:regulation of protein stability"/>
    <property type="evidence" value="ECO:0007669"/>
    <property type="project" value="UniProtKB-ARBA"/>
</dbReference>
<reference evidence="15" key="1">
    <citation type="submission" date="2020-11" db="EMBL/GenBank/DDBJ databases">
        <authorList>
            <person name="Tran Van P."/>
        </authorList>
    </citation>
    <scope>NUCLEOTIDE SEQUENCE</scope>
</reference>
<dbReference type="GO" id="GO:0051049">
    <property type="term" value="P:regulation of transport"/>
    <property type="evidence" value="ECO:0007669"/>
    <property type="project" value="UniProtKB-ARBA"/>
</dbReference>
<dbReference type="PANTHER" id="PTHR11099">
    <property type="entry name" value="VACUOLAR SORTING PROTEIN 35"/>
    <property type="match status" value="1"/>
</dbReference>
<keyword evidence="9" id="KW-0967">Endosome</keyword>
<evidence type="ECO:0000256" key="3">
    <source>
        <dbReference type="ARBA" id="ARBA00004496"/>
    </source>
</evidence>
<comment type="subcellular location">
    <subcellularLocation>
        <location evidence="3">Cytoplasm</location>
    </subcellularLocation>
    <subcellularLocation>
        <location evidence="2">Early endosome</location>
    </subcellularLocation>
    <subcellularLocation>
        <location evidence="4">Late endosome</location>
    </subcellularLocation>
    <subcellularLocation>
        <location evidence="1">Membrane</location>
        <topology evidence="1">Peripheral membrane protein</topology>
    </subcellularLocation>
</comment>
<evidence type="ECO:0000256" key="6">
    <source>
        <dbReference type="ARBA" id="ARBA00022448"/>
    </source>
</evidence>
<dbReference type="Pfam" id="PF03635">
    <property type="entry name" value="Vps35"/>
    <property type="match status" value="2"/>
</dbReference>
<evidence type="ECO:0000256" key="9">
    <source>
        <dbReference type="ARBA" id="ARBA00022753"/>
    </source>
</evidence>
<feature type="coiled-coil region" evidence="14">
    <location>
        <begin position="808"/>
        <end position="848"/>
    </location>
</feature>
<dbReference type="PIRSF" id="PIRSF009375">
    <property type="entry name" value="Retromer_Vps35"/>
    <property type="match status" value="1"/>
</dbReference>
<evidence type="ECO:0000256" key="10">
    <source>
        <dbReference type="ARBA" id="ARBA00022927"/>
    </source>
</evidence>
<evidence type="ECO:0000313" key="15">
    <source>
        <dbReference type="EMBL" id="CAD7576817.1"/>
    </source>
</evidence>
<dbReference type="PANTHER" id="PTHR11099:SF0">
    <property type="entry name" value="VACUOLAR PROTEIN SORTING-ASSOCIATED PROTEIN 35"/>
    <property type="match status" value="1"/>
</dbReference>
<evidence type="ECO:0000256" key="13">
    <source>
        <dbReference type="PIRNR" id="PIRNR009375"/>
    </source>
</evidence>
<proteinExistence type="inferred from homology"/>
<dbReference type="AlphaFoldDB" id="A0A7R9JE61"/>
<keyword evidence="14" id="KW-0175">Coiled coil</keyword>
<dbReference type="FunFam" id="1.25.40.660:FF:000001">
    <property type="entry name" value="Vacuolar protein sorting-associated protein 35"/>
    <property type="match status" value="1"/>
</dbReference>
<comment type="function">
    <text evidence="13">Plays a role in vesicular protein sorting.</text>
</comment>
<dbReference type="GO" id="GO:0009967">
    <property type="term" value="P:positive regulation of signal transduction"/>
    <property type="evidence" value="ECO:0007669"/>
    <property type="project" value="UniProtKB-ARBA"/>
</dbReference>
<dbReference type="GO" id="GO:0042147">
    <property type="term" value="P:retrograde transport, endosome to Golgi"/>
    <property type="evidence" value="ECO:0007669"/>
    <property type="project" value="InterPro"/>
</dbReference>
<protein>
    <recommendedName>
        <fullName evidence="12 13">Vacuolar protein sorting-associated protein 35</fullName>
    </recommendedName>
</protein>
<dbReference type="GO" id="GO:0031748">
    <property type="term" value="F:D1 dopamine receptor binding"/>
    <property type="evidence" value="ECO:0007669"/>
    <property type="project" value="UniProtKB-ARBA"/>
</dbReference>
<gene>
    <name evidence="15" type="ORF">TCMB3V08_LOCUS9378</name>
</gene>
<dbReference type="GO" id="GO:0032880">
    <property type="term" value="P:regulation of protein localization"/>
    <property type="evidence" value="ECO:0007669"/>
    <property type="project" value="UniProtKB-ARBA"/>
</dbReference>
<name>A0A7R9JE61_TIMCA</name>
<evidence type="ECO:0000256" key="2">
    <source>
        <dbReference type="ARBA" id="ARBA00004412"/>
    </source>
</evidence>
<organism evidence="15">
    <name type="scientific">Timema californicum</name>
    <name type="common">California timema</name>
    <name type="synonym">Walking stick</name>
    <dbReference type="NCBI Taxonomy" id="61474"/>
    <lineage>
        <taxon>Eukaryota</taxon>
        <taxon>Metazoa</taxon>
        <taxon>Ecdysozoa</taxon>
        <taxon>Arthropoda</taxon>
        <taxon>Hexapoda</taxon>
        <taxon>Insecta</taxon>
        <taxon>Pterygota</taxon>
        <taxon>Neoptera</taxon>
        <taxon>Polyneoptera</taxon>
        <taxon>Phasmatodea</taxon>
        <taxon>Timematodea</taxon>
        <taxon>Timematoidea</taxon>
        <taxon>Timematidae</taxon>
        <taxon>Timema</taxon>
    </lineage>
</organism>
<dbReference type="GO" id="GO:0010628">
    <property type="term" value="P:positive regulation of gene expression"/>
    <property type="evidence" value="ECO:0007669"/>
    <property type="project" value="UniProtKB-ARBA"/>
</dbReference>
<dbReference type="GO" id="GO:0005829">
    <property type="term" value="C:cytosol"/>
    <property type="evidence" value="ECO:0007669"/>
    <property type="project" value="GOC"/>
</dbReference>